<organism evidence="1">
    <name type="scientific">Salmonella enterica</name>
    <name type="common">Salmonella choleraesuis</name>
    <dbReference type="NCBI Taxonomy" id="28901"/>
    <lineage>
        <taxon>Bacteria</taxon>
        <taxon>Pseudomonadati</taxon>
        <taxon>Pseudomonadota</taxon>
        <taxon>Gammaproteobacteria</taxon>
        <taxon>Enterobacterales</taxon>
        <taxon>Enterobacteriaceae</taxon>
        <taxon>Salmonella</taxon>
    </lineage>
</organism>
<reference evidence="1" key="2">
    <citation type="submission" date="2020-02" db="EMBL/GenBank/DDBJ databases">
        <authorList>
            <consortium name="NCBI Pathogen Detection Project"/>
        </authorList>
    </citation>
    <scope>NUCLEOTIDE SEQUENCE</scope>
    <source>
        <strain evidence="1">MA.CK_00/00001968</strain>
    </source>
</reference>
<reference evidence="1" key="1">
    <citation type="journal article" date="2018" name="Genome Biol.">
        <title>SKESA: strategic k-mer extension for scrupulous assemblies.</title>
        <authorList>
            <person name="Souvorov A."/>
            <person name="Agarwala R."/>
            <person name="Lipman D.J."/>
        </authorList>
    </citation>
    <scope>NUCLEOTIDE SEQUENCE</scope>
    <source>
        <strain evidence="1">MA.CK_00/00001968</strain>
    </source>
</reference>
<proteinExistence type="predicted"/>
<dbReference type="AlphaFoldDB" id="A0A743P5D2"/>
<name>A0A743P5D2_SALER</name>
<accession>A0A743P5D2</accession>
<sequence length="319" mass="37950">MAFCDNGKRVDVPGLPKLEALLKSSERELVYYVHFLQCNDKTSRYISDVDYSNLNSIKNLIRNALYKSDARTGDIDLIIDEMLNGYHDDAISESDISWLKEDRRACFWFLFNVLIHDTDLKFDRDIINNNALNTQSNSIYYSVTAWLDKRFYSYRQSELSRKIMNYEKDWRAIKTNKVYPWLERKNDHNEIKYCYDYLKDKGMKIILSSMSKRDVTLIFEFCDNSDFNYKDIVMAFFDYIQGYSDNGDIVADSLKVKMSSGLSSWKNRKNKDEYTDLHFDIKNENIPKLEELQKILNLYSKKDVVNELIERFYEQYNKS</sequence>
<evidence type="ECO:0000313" key="1">
    <source>
        <dbReference type="EMBL" id="HAF2131307.1"/>
    </source>
</evidence>
<comment type="caution">
    <text evidence="1">The sequence shown here is derived from an EMBL/GenBank/DDBJ whole genome shotgun (WGS) entry which is preliminary data.</text>
</comment>
<protein>
    <submittedName>
        <fullName evidence="1">Uncharacterized protein</fullName>
    </submittedName>
</protein>
<dbReference type="EMBL" id="DAAUQX010000124">
    <property type="protein sequence ID" value="HAF2131307.1"/>
    <property type="molecule type" value="Genomic_DNA"/>
</dbReference>
<gene>
    <name evidence="1" type="ORF">G9F27_005674</name>
</gene>